<dbReference type="Proteomes" id="UP001279410">
    <property type="component" value="Unassembled WGS sequence"/>
</dbReference>
<reference evidence="1" key="1">
    <citation type="submission" date="2022-08" db="EMBL/GenBank/DDBJ databases">
        <title>Genome sequencing of akame (Lates japonicus).</title>
        <authorList>
            <person name="Hashiguchi Y."/>
            <person name="Takahashi H."/>
        </authorList>
    </citation>
    <scope>NUCLEOTIDE SEQUENCE</scope>
    <source>
        <strain evidence="1">Kochi</strain>
    </source>
</reference>
<protein>
    <submittedName>
        <fullName evidence="1">Thrombospondin type-1 domain-containing protein 7A</fullName>
    </submittedName>
</protein>
<dbReference type="EMBL" id="BRZM01004265">
    <property type="protein sequence ID" value="GLD55991.1"/>
    <property type="molecule type" value="Genomic_DNA"/>
</dbReference>
<gene>
    <name evidence="1" type="ORF">AKAME5_002861400</name>
</gene>
<comment type="caution">
    <text evidence="1">The sequence shown here is derived from an EMBL/GenBank/DDBJ whole genome shotgun (WGS) entry which is preliminary data.</text>
</comment>
<evidence type="ECO:0000313" key="2">
    <source>
        <dbReference type="Proteomes" id="UP001279410"/>
    </source>
</evidence>
<dbReference type="GO" id="GO:0005886">
    <property type="term" value="C:plasma membrane"/>
    <property type="evidence" value="ECO:0007669"/>
    <property type="project" value="TreeGrafter"/>
</dbReference>
<dbReference type="InterPro" id="IPR051418">
    <property type="entry name" value="Spondin/Thrombospondin_T1"/>
</dbReference>
<keyword evidence="2" id="KW-1185">Reference proteome</keyword>
<evidence type="ECO:0000313" key="1">
    <source>
        <dbReference type="EMBL" id="GLD55991.1"/>
    </source>
</evidence>
<name>A0AAD3MLI2_LATJO</name>
<dbReference type="PANTHER" id="PTHR11311">
    <property type="entry name" value="SPONDIN"/>
    <property type="match status" value="1"/>
</dbReference>
<accession>A0AAD3MLI2</accession>
<dbReference type="PANTHER" id="PTHR11311:SF29">
    <property type="entry name" value="THROMBOSPONDIN TYPE-1 DOMAIN-CONTAINING PROTEIN 7A ISOFORM X1"/>
    <property type="match status" value="1"/>
</dbReference>
<sequence>MEPTSTPQRNTGGALCPNSSALQEVRNCNEHACTVYHWQTGPWGPCTEDPSSSSLNTSTSVRAGIDSQGPCSMGMQTRKVICVRVNVGQVPPTKCPDGPRPST</sequence>
<dbReference type="AlphaFoldDB" id="A0AAD3MLI2"/>
<feature type="non-terminal residue" evidence="1">
    <location>
        <position position="1"/>
    </location>
</feature>
<dbReference type="GO" id="GO:0030036">
    <property type="term" value="P:actin cytoskeleton organization"/>
    <property type="evidence" value="ECO:0007669"/>
    <property type="project" value="TreeGrafter"/>
</dbReference>
<proteinExistence type="predicted"/>
<organism evidence="1 2">
    <name type="scientific">Lates japonicus</name>
    <name type="common">Japanese lates</name>
    <dbReference type="NCBI Taxonomy" id="270547"/>
    <lineage>
        <taxon>Eukaryota</taxon>
        <taxon>Metazoa</taxon>
        <taxon>Chordata</taxon>
        <taxon>Craniata</taxon>
        <taxon>Vertebrata</taxon>
        <taxon>Euteleostomi</taxon>
        <taxon>Actinopterygii</taxon>
        <taxon>Neopterygii</taxon>
        <taxon>Teleostei</taxon>
        <taxon>Neoteleostei</taxon>
        <taxon>Acanthomorphata</taxon>
        <taxon>Carangaria</taxon>
        <taxon>Carangaria incertae sedis</taxon>
        <taxon>Centropomidae</taxon>
        <taxon>Lates</taxon>
    </lineage>
</organism>